<evidence type="ECO:0000256" key="1">
    <source>
        <dbReference type="ARBA" id="ARBA00001947"/>
    </source>
</evidence>
<comment type="pathway">
    <text evidence="2">Cell wall biogenesis; cell wall polysaccharide biosynthesis.</text>
</comment>
<evidence type="ECO:0000256" key="3">
    <source>
        <dbReference type="ARBA" id="ARBA00022670"/>
    </source>
</evidence>
<evidence type="ECO:0000256" key="10">
    <source>
        <dbReference type="ARBA" id="ARBA00093448"/>
    </source>
</evidence>
<evidence type="ECO:0000256" key="2">
    <source>
        <dbReference type="ARBA" id="ARBA00004776"/>
    </source>
</evidence>
<feature type="region of interest" description="Disordered" evidence="12">
    <location>
        <begin position="496"/>
        <end position="544"/>
    </location>
</feature>
<organism evidence="13 14">
    <name type="scientific">Metarhizobium album</name>
    <dbReference type="NCBI Taxonomy" id="2182425"/>
    <lineage>
        <taxon>Bacteria</taxon>
        <taxon>Pseudomonadati</taxon>
        <taxon>Pseudomonadota</taxon>
        <taxon>Alphaproteobacteria</taxon>
        <taxon>Hyphomicrobiales</taxon>
        <taxon>Rhizobiaceae</taxon>
        <taxon>Metarhizobium</taxon>
    </lineage>
</organism>
<dbReference type="OrthoDB" id="9782994at2"/>
<dbReference type="CDD" id="cd14844">
    <property type="entry name" value="Zn-DD-carboxypeptidase_like"/>
    <property type="match status" value="1"/>
</dbReference>
<feature type="compositionally biased region" description="Basic and acidic residues" evidence="12">
    <location>
        <begin position="501"/>
        <end position="510"/>
    </location>
</feature>
<accession>A0A2U2DW94</accession>
<reference evidence="13 14" key="1">
    <citation type="submission" date="2018-05" db="EMBL/GenBank/DDBJ databases">
        <title>The draft genome of strain NS-104.</title>
        <authorList>
            <person name="Hang P."/>
            <person name="Jiang J."/>
        </authorList>
    </citation>
    <scope>NUCLEOTIDE SEQUENCE [LARGE SCALE GENOMIC DNA]</scope>
    <source>
        <strain evidence="13 14">NS-104</strain>
    </source>
</reference>
<dbReference type="GO" id="GO:0008237">
    <property type="term" value="F:metallopeptidase activity"/>
    <property type="evidence" value="ECO:0007669"/>
    <property type="project" value="UniProtKB-KW"/>
</dbReference>
<dbReference type="PANTHER" id="PTHR37425">
    <property type="match status" value="1"/>
</dbReference>
<evidence type="ECO:0000256" key="4">
    <source>
        <dbReference type="ARBA" id="ARBA00022723"/>
    </source>
</evidence>
<evidence type="ECO:0000256" key="12">
    <source>
        <dbReference type="SAM" id="MobiDB-lite"/>
    </source>
</evidence>
<dbReference type="EMBL" id="QFBC01000002">
    <property type="protein sequence ID" value="PWE57593.1"/>
    <property type="molecule type" value="Genomic_DNA"/>
</dbReference>
<name>A0A2U2DW94_9HYPH</name>
<proteinExistence type="inferred from homology"/>
<dbReference type="Proteomes" id="UP000245252">
    <property type="component" value="Unassembled WGS sequence"/>
</dbReference>
<evidence type="ECO:0000256" key="7">
    <source>
        <dbReference type="ARBA" id="ARBA00022833"/>
    </source>
</evidence>
<dbReference type="Gene3D" id="3.30.1380.10">
    <property type="match status" value="1"/>
</dbReference>
<keyword evidence="6" id="KW-0378">Hydrolase</keyword>
<keyword evidence="5" id="KW-0732">Signal</keyword>
<gene>
    <name evidence="13" type="ORF">DEM27_06260</name>
</gene>
<evidence type="ECO:0000256" key="11">
    <source>
        <dbReference type="ARBA" id="ARBA00093666"/>
    </source>
</evidence>
<keyword evidence="14" id="KW-1185">Reference proteome</keyword>
<evidence type="ECO:0000313" key="14">
    <source>
        <dbReference type="Proteomes" id="UP000245252"/>
    </source>
</evidence>
<comment type="cofactor">
    <cofactor evidence="1">
        <name>Zn(2+)</name>
        <dbReference type="ChEBI" id="CHEBI:29105"/>
    </cofactor>
</comment>
<keyword evidence="7" id="KW-0862">Zinc</keyword>
<keyword evidence="9" id="KW-0961">Cell wall biogenesis/degradation</keyword>
<evidence type="ECO:0000256" key="8">
    <source>
        <dbReference type="ARBA" id="ARBA00023049"/>
    </source>
</evidence>
<dbReference type="GO" id="GO:0071555">
    <property type="term" value="P:cell wall organization"/>
    <property type="evidence" value="ECO:0007669"/>
    <property type="project" value="UniProtKB-KW"/>
</dbReference>
<protein>
    <recommendedName>
        <fullName evidence="11">Murein endopeptidase K</fullName>
    </recommendedName>
</protein>
<dbReference type="InterPro" id="IPR009045">
    <property type="entry name" value="Zn_M74/Hedgehog-like"/>
</dbReference>
<dbReference type="PANTHER" id="PTHR37425:SF1">
    <property type="entry name" value="OUTER MEMBRANE PROTEIN"/>
    <property type="match status" value="1"/>
</dbReference>
<comment type="caution">
    <text evidence="13">The sequence shown here is derived from an EMBL/GenBank/DDBJ whole genome shotgun (WGS) entry which is preliminary data.</text>
</comment>
<evidence type="ECO:0000313" key="13">
    <source>
        <dbReference type="EMBL" id="PWE57593.1"/>
    </source>
</evidence>
<dbReference type="Pfam" id="PF05951">
    <property type="entry name" value="Peptidase_M15_2"/>
    <property type="match status" value="1"/>
</dbReference>
<dbReference type="GO" id="GO:0046872">
    <property type="term" value="F:metal ion binding"/>
    <property type="evidence" value="ECO:0007669"/>
    <property type="project" value="UniProtKB-KW"/>
</dbReference>
<evidence type="ECO:0000256" key="6">
    <source>
        <dbReference type="ARBA" id="ARBA00022801"/>
    </source>
</evidence>
<dbReference type="InterPro" id="IPR010275">
    <property type="entry name" value="MepK"/>
</dbReference>
<keyword evidence="3" id="KW-0645">Protease</keyword>
<evidence type="ECO:0000256" key="5">
    <source>
        <dbReference type="ARBA" id="ARBA00022729"/>
    </source>
</evidence>
<comment type="similarity">
    <text evidence="10">Belongs to the peptidase M15 family.</text>
</comment>
<dbReference type="AlphaFoldDB" id="A0A2U2DW94"/>
<keyword evidence="8" id="KW-0482">Metalloprotease</keyword>
<dbReference type="GO" id="GO:0006508">
    <property type="term" value="P:proteolysis"/>
    <property type="evidence" value="ECO:0007669"/>
    <property type="project" value="UniProtKB-KW"/>
</dbReference>
<evidence type="ECO:0000256" key="9">
    <source>
        <dbReference type="ARBA" id="ARBA00023316"/>
    </source>
</evidence>
<sequence>MMWSGLSVSASHAAGDTRSLKLYFVHTGEKAVITFKRNGKFDAKGLQQLNRFLRDWRRNQPTKMDPRLFDLIWEVYRKSGSREYIHVVSAFRSPQTNSMLRSRSKGVAEKSQHMLGKAMDFYLPDVKLANLRAIGMKMQVGGVGFYPTSGSPFVHMDVGNVRSWPRMSRQELVRLFPDGKSMHLPADGNPLPGYQQALADHKRRAGSVQIEVADTTTTTKRKGFFAALFGGGADEEEETGQAAEEVLTPTRKRDQPITTTAEQEPVMTAALETEKEKDINAPVPLVRPAFKETMSGNMTALLPTTRNVAEEALQAALPATPETEQNRETFVDLATYRIPVPELLGKRNMAGDAEVEANSVMTASVDPAAAAAAETGELAFVPVPGTRPALAEALLAQAAEAKVDEKKVEQASLSPDVIAALEKSDARPVAGGVTIPAAEAAEEGTEDYQREAAELARATGAAENDYTTDEPSDSDGIMQMAALDTETKPVMRSVDFGDAFDQPKDKEAKAEPVNGEHTGSLPGKGKRPQKADAEADAATRDTIRTEPKLTKQIISQWALSKARFEVISKPVKAPRFVSRTMRAQPTSVYATGFTAATAEIDPGRFSGSAVNFMEVRKFNTRN</sequence>
<feature type="compositionally biased region" description="Basic and acidic residues" evidence="12">
    <location>
        <begin position="529"/>
        <end position="544"/>
    </location>
</feature>
<keyword evidence="4" id="KW-0479">Metal-binding</keyword>
<dbReference type="SUPFAM" id="SSF55166">
    <property type="entry name" value="Hedgehog/DD-peptidase"/>
    <property type="match status" value="1"/>
</dbReference>